<gene>
    <name evidence="3" type="ORF">LWI28_028760</name>
</gene>
<evidence type="ECO:0000313" key="4">
    <source>
        <dbReference type="Proteomes" id="UP001064489"/>
    </source>
</evidence>
<reference evidence="3" key="1">
    <citation type="journal article" date="2022" name="Plant J.">
        <title>Strategies of tolerance reflected in two North American maple genomes.</title>
        <authorList>
            <person name="McEvoy S.L."/>
            <person name="Sezen U.U."/>
            <person name="Trouern-Trend A."/>
            <person name="McMahon S.M."/>
            <person name="Schaberg P.G."/>
            <person name="Yang J."/>
            <person name="Wegrzyn J.L."/>
            <person name="Swenson N.G."/>
        </authorList>
    </citation>
    <scope>NUCLEOTIDE SEQUENCE</scope>
    <source>
        <strain evidence="3">91603</strain>
    </source>
</reference>
<dbReference type="AlphaFoldDB" id="A0AAD5IRX4"/>
<proteinExistence type="predicted"/>
<dbReference type="InterPro" id="IPR046960">
    <property type="entry name" value="PPR_At4g14850-like_plant"/>
</dbReference>
<evidence type="ECO:0000313" key="3">
    <source>
        <dbReference type="EMBL" id="KAI9175202.1"/>
    </source>
</evidence>
<sequence length="131" mass="14515">MITGYVKGKSPVQSLEMFQQMKAEGKDQVTVVTVVSVLSGCTDIEALDLGRSVHCYVNKCNLGMDVTVNNALIDMYSKSGCLDMALKIFYEMRKRDVFCWTTLISGYEFHDKGNNALEVINDMLGSGITPK</sequence>
<dbReference type="GO" id="GO:0003723">
    <property type="term" value="F:RNA binding"/>
    <property type="evidence" value="ECO:0007669"/>
    <property type="project" value="InterPro"/>
</dbReference>
<dbReference type="Proteomes" id="UP001064489">
    <property type="component" value="Chromosome 8"/>
</dbReference>
<protein>
    <recommendedName>
        <fullName evidence="5">Pentatricopeptide repeat-containing protein</fullName>
    </recommendedName>
</protein>
<dbReference type="InterPro" id="IPR002885">
    <property type="entry name" value="PPR_rpt"/>
</dbReference>
<reference evidence="3" key="2">
    <citation type="submission" date="2023-02" db="EMBL/GenBank/DDBJ databases">
        <authorList>
            <person name="Swenson N.G."/>
            <person name="Wegrzyn J.L."/>
            <person name="Mcevoy S.L."/>
        </authorList>
    </citation>
    <scope>NUCLEOTIDE SEQUENCE</scope>
    <source>
        <strain evidence="3">91603</strain>
        <tissue evidence="3">Leaf</tissue>
    </source>
</reference>
<evidence type="ECO:0000256" key="1">
    <source>
        <dbReference type="ARBA" id="ARBA00022737"/>
    </source>
</evidence>
<name>A0AAD5IRX4_ACENE</name>
<dbReference type="Gene3D" id="1.25.40.10">
    <property type="entry name" value="Tetratricopeptide repeat domain"/>
    <property type="match status" value="1"/>
</dbReference>
<keyword evidence="1" id="KW-0677">Repeat</keyword>
<evidence type="ECO:0008006" key="5">
    <source>
        <dbReference type="Google" id="ProtNLM"/>
    </source>
</evidence>
<accession>A0AAD5IRX4</accession>
<dbReference type="PROSITE" id="PS51375">
    <property type="entry name" value="PPR"/>
    <property type="match status" value="1"/>
</dbReference>
<dbReference type="GO" id="GO:0009451">
    <property type="term" value="P:RNA modification"/>
    <property type="evidence" value="ECO:0007669"/>
    <property type="project" value="InterPro"/>
</dbReference>
<organism evidence="3 4">
    <name type="scientific">Acer negundo</name>
    <name type="common">Box elder</name>
    <dbReference type="NCBI Taxonomy" id="4023"/>
    <lineage>
        <taxon>Eukaryota</taxon>
        <taxon>Viridiplantae</taxon>
        <taxon>Streptophyta</taxon>
        <taxon>Embryophyta</taxon>
        <taxon>Tracheophyta</taxon>
        <taxon>Spermatophyta</taxon>
        <taxon>Magnoliopsida</taxon>
        <taxon>eudicotyledons</taxon>
        <taxon>Gunneridae</taxon>
        <taxon>Pentapetalae</taxon>
        <taxon>rosids</taxon>
        <taxon>malvids</taxon>
        <taxon>Sapindales</taxon>
        <taxon>Sapindaceae</taxon>
        <taxon>Hippocastanoideae</taxon>
        <taxon>Acereae</taxon>
        <taxon>Acer</taxon>
    </lineage>
</organism>
<comment type="caution">
    <text evidence="3">The sequence shown here is derived from an EMBL/GenBank/DDBJ whole genome shotgun (WGS) entry which is preliminary data.</text>
</comment>
<feature type="repeat" description="PPR" evidence="2">
    <location>
        <begin position="65"/>
        <end position="99"/>
    </location>
</feature>
<dbReference type="InterPro" id="IPR011990">
    <property type="entry name" value="TPR-like_helical_dom_sf"/>
</dbReference>
<evidence type="ECO:0000256" key="2">
    <source>
        <dbReference type="PROSITE-ProRule" id="PRU00708"/>
    </source>
</evidence>
<dbReference type="PANTHER" id="PTHR47926">
    <property type="entry name" value="PENTATRICOPEPTIDE REPEAT-CONTAINING PROTEIN"/>
    <property type="match status" value="1"/>
</dbReference>
<dbReference type="PANTHER" id="PTHR47926:SF497">
    <property type="entry name" value="TETRATRICOPEPTIDE-LIKE HELICAL DOMAIN SUPERFAMILY"/>
    <property type="match status" value="1"/>
</dbReference>
<dbReference type="EMBL" id="JAJSOW010000103">
    <property type="protein sequence ID" value="KAI9175202.1"/>
    <property type="molecule type" value="Genomic_DNA"/>
</dbReference>
<keyword evidence="4" id="KW-1185">Reference proteome</keyword>
<dbReference type="Pfam" id="PF01535">
    <property type="entry name" value="PPR"/>
    <property type="match status" value="3"/>
</dbReference>
<dbReference type="NCBIfam" id="TIGR00756">
    <property type="entry name" value="PPR"/>
    <property type="match status" value="1"/>
</dbReference>